<dbReference type="InterPro" id="IPR010389">
    <property type="entry name" value="Urate_ox_N"/>
</dbReference>
<sequence length="394" mass="42649">MGYAHDFLALFLRWAHVVAGISWIGSSFYFMWLDASLKRRAGMPDGVKGDNWSVHGGGFYHTQKYMVAPEAMPDDLHWFKWESYATWLTGFALLSVVYWANAELYLVAPGGRVEPGVAIFWSVFGIVAGWVVYDLLCRSPLARAPMVLFGLLFVLITFTAYLYGHVFSGRAAFLQTGAMIATVMTGNVFFVIIPNQRVVVADLKAGRTPDPKYGVIAKLRSTHNNYLTLPVLFLMLSNHYPMTFGSPHAWVIVAIALCLGAIVRHWFNTYETGAKGVAVAWQWPLALALAVAMTAYAGLASAPSVPVASAGRTVADTEAFAIVAERCAPCHAAAPTFAAFNAAPGGVFLDTPERMATNADAIVAQAVTTHTMPLGNITGMTEAERATLAAWAAK</sequence>
<feature type="transmembrane region" description="Helical" evidence="4">
    <location>
        <begin position="172"/>
        <end position="193"/>
    </location>
</feature>
<accession>A0A934IEZ5</accession>
<name>A0A934IEZ5_9HYPH</name>
<dbReference type="AlphaFoldDB" id="A0A934IEZ5"/>
<dbReference type="GO" id="GO:0046872">
    <property type="term" value="F:metal ion binding"/>
    <property type="evidence" value="ECO:0007669"/>
    <property type="project" value="UniProtKB-KW"/>
</dbReference>
<dbReference type="EMBL" id="JAEKJA010000005">
    <property type="protein sequence ID" value="MBJ3775399.1"/>
    <property type="molecule type" value="Genomic_DNA"/>
</dbReference>
<dbReference type="GO" id="GO:0009055">
    <property type="term" value="F:electron transfer activity"/>
    <property type="evidence" value="ECO:0007669"/>
    <property type="project" value="InterPro"/>
</dbReference>
<feature type="domain" description="Cytochrome c" evidence="5">
    <location>
        <begin position="311"/>
        <end position="394"/>
    </location>
</feature>
<keyword evidence="2 3" id="KW-0408">Iron</keyword>
<evidence type="ECO:0000256" key="2">
    <source>
        <dbReference type="ARBA" id="ARBA00023004"/>
    </source>
</evidence>
<dbReference type="PROSITE" id="PS51007">
    <property type="entry name" value="CYTC"/>
    <property type="match status" value="1"/>
</dbReference>
<dbReference type="Pfam" id="PF06181">
    <property type="entry name" value="Urate_ox_N"/>
    <property type="match status" value="1"/>
</dbReference>
<feature type="transmembrane region" description="Helical" evidence="4">
    <location>
        <begin position="118"/>
        <end position="136"/>
    </location>
</feature>
<dbReference type="InterPro" id="IPR009056">
    <property type="entry name" value="Cyt_c-like_dom"/>
</dbReference>
<dbReference type="RefSeq" id="WP_198881299.1">
    <property type="nucleotide sequence ID" value="NZ_JAEKJA010000005.1"/>
</dbReference>
<keyword evidence="4" id="KW-0812">Transmembrane</keyword>
<feature type="transmembrane region" description="Helical" evidence="4">
    <location>
        <begin position="279"/>
        <end position="299"/>
    </location>
</feature>
<keyword evidence="4" id="KW-0472">Membrane</keyword>
<evidence type="ECO:0000256" key="4">
    <source>
        <dbReference type="SAM" id="Phobius"/>
    </source>
</evidence>
<keyword evidence="3" id="KW-0349">Heme</keyword>
<organism evidence="6 7">
    <name type="scientific">Acuticoccus mangrovi</name>
    <dbReference type="NCBI Taxonomy" id="2796142"/>
    <lineage>
        <taxon>Bacteria</taxon>
        <taxon>Pseudomonadati</taxon>
        <taxon>Pseudomonadota</taxon>
        <taxon>Alphaproteobacteria</taxon>
        <taxon>Hyphomicrobiales</taxon>
        <taxon>Amorphaceae</taxon>
        <taxon>Acuticoccus</taxon>
    </lineage>
</organism>
<feature type="transmembrane region" description="Helical" evidence="4">
    <location>
        <begin position="148"/>
        <end position="166"/>
    </location>
</feature>
<keyword evidence="4" id="KW-1133">Transmembrane helix</keyword>
<proteinExistence type="predicted"/>
<feature type="transmembrane region" description="Helical" evidence="4">
    <location>
        <begin position="84"/>
        <end position="106"/>
    </location>
</feature>
<evidence type="ECO:0000313" key="6">
    <source>
        <dbReference type="EMBL" id="MBJ3775399.1"/>
    </source>
</evidence>
<gene>
    <name evidence="6" type="ORF">JCR33_06855</name>
</gene>
<feature type="transmembrane region" description="Helical" evidence="4">
    <location>
        <begin position="248"/>
        <end position="267"/>
    </location>
</feature>
<evidence type="ECO:0000259" key="5">
    <source>
        <dbReference type="PROSITE" id="PS51007"/>
    </source>
</evidence>
<keyword evidence="7" id="KW-1185">Reference proteome</keyword>
<comment type="caution">
    <text evidence="6">The sequence shown here is derived from an EMBL/GenBank/DDBJ whole genome shotgun (WGS) entry which is preliminary data.</text>
</comment>
<reference evidence="6" key="1">
    <citation type="submission" date="2020-12" db="EMBL/GenBank/DDBJ databases">
        <title>Bacterial taxonomy.</title>
        <authorList>
            <person name="Pan X."/>
        </authorList>
    </citation>
    <scope>NUCLEOTIDE SEQUENCE</scope>
    <source>
        <strain evidence="6">B2012</strain>
    </source>
</reference>
<evidence type="ECO:0000256" key="3">
    <source>
        <dbReference type="PROSITE-ProRule" id="PRU00433"/>
    </source>
</evidence>
<dbReference type="Proteomes" id="UP000609531">
    <property type="component" value="Unassembled WGS sequence"/>
</dbReference>
<evidence type="ECO:0000256" key="1">
    <source>
        <dbReference type="ARBA" id="ARBA00022723"/>
    </source>
</evidence>
<protein>
    <submittedName>
        <fullName evidence="6">Urate hydroxylase PuuD</fullName>
    </submittedName>
</protein>
<feature type="transmembrane region" description="Helical" evidence="4">
    <location>
        <begin position="12"/>
        <end position="33"/>
    </location>
</feature>
<keyword evidence="1 3" id="KW-0479">Metal-binding</keyword>
<evidence type="ECO:0000313" key="7">
    <source>
        <dbReference type="Proteomes" id="UP000609531"/>
    </source>
</evidence>
<dbReference type="GO" id="GO:0020037">
    <property type="term" value="F:heme binding"/>
    <property type="evidence" value="ECO:0007669"/>
    <property type="project" value="InterPro"/>
</dbReference>